<protein>
    <submittedName>
        <fullName evidence="13">WGS project CBMI000000000 data, contig CS3069_c001124</fullName>
    </submittedName>
</protein>
<comment type="similarity">
    <text evidence="2">Belongs to the SUN family.</text>
</comment>
<dbReference type="InterPro" id="IPR005556">
    <property type="entry name" value="SUN"/>
</dbReference>
<dbReference type="EMBL" id="CBMI010001122">
    <property type="protein sequence ID" value="CEG04415.1"/>
    <property type="molecule type" value="Genomic_DNA"/>
</dbReference>
<dbReference type="GO" id="GO:0031505">
    <property type="term" value="P:fungal-type cell wall organization"/>
    <property type="evidence" value="ECO:0007669"/>
    <property type="project" value="TreeGrafter"/>
</dbReference>
<keyword evidence="10" id="KW-0624">Polysaccharide degradation</keyword>
<organism evidence="13">
    <name type="scientific">Fusarium clavum</name>
    <dbReference type="NCBI Taxonomy" id="2594811"/>
    <lineage>
        <taxon>Eukaryota</taxon>
        <taxon>Fungi</taxon>
        <taxon>Dikarya</taxon>
        <taxon>Ascomycota</taxon>
        <taxon>Pezizomycotina</taxon>
        <taxon>Sordariomycetes</taxon>
        <taxon>Hypocreomycetidae</taxon>
        <taxon>Hypocreales</taxon>
        <taxon>Nectriaceae</taxon>
        <taxon>Fusarium</taxon>
        <taxon>Fusarium incarnatum-equiseti species complex</taxon>
    </lineage>
</organism>
<evidence type="ECO:0000313" key="13">
    <source>
        <dbReference type="EMBL" id="CEG04415.1"/>
    </source>
</evidence>
<gene>
    <name evidence="13" type="ORF">BN850_0050480</name>
</gene>
<feature type="region of interest" description="Disordered" evidence="11">
    <location>
        <begin position="89"/>
        <end position="171"/>
    </location>
</feature>
<evidence type="ECO:0000256" key="6">
    <source>
        <dbReference type="ARBA" id="ARBA00022801"/>
    </source>
</evidence>
<dbReference type="AlphaFoldDB" id="A0A090MFH3"/>
<name>A0A090MFH3_9HYPO</name>
<feature type="compositionally biased region" description="Low complexity" evidence="11">
    <location>
        <begin position="140"/>
        <end position="166"/>
    </location>
</feature>
<evidence type="ECO:0000256" key="2">
    <source>
        <dbReference type="ARBA" id="ARBA00010579"/>
    </source>
</evidence>
<feature type="signal peptide" evidence="12">
    <location>
        <begin position="1"/>
        <end position="19"/>
    </location>
</feature>
<evidence type="ECO:0000256" key="4">
    <source>
        <dbReference type="ARBA" id="ARBA00022525"/>
    </source>
</evidence>
<accession>A0A090MFH3</accession>
<keyword evidence="3" id="KW-0134">Cell wall</keyword>
<evidence type="ECO:0000256" key="9">
    <source>
        <dbReference type="ARBA" id="ARBA00023316"/>
    </source>
</evidence>
<dbReference type="PANTHER" id="PTHR31316">
    <property type="entry name" value="BETA-GLUCOSIDASE-LIKE PROTEIN NCA3, MITOCHONDRIAL-RELATED"/>
    <property type="match status" value="1"/>
</dbReference>
<evidence type="ECO:0000256" key="10">
    <source>
        <dbReference type="ARBA" id="ARBA00023326"/>
    </source>
</evidence>
<evidence type="ECO:0000256" key="7">
    <source>
        <dbReference type="ARBA" id="ARBA00023277"/>
    </source>
</evidence>
<evidence type="ECO:0000256" key="12">
    <source>
        <dbReference type="SAM" id="SignalP"/>
    </source>
</evidence>
<evidence type="ECO:0000256" key="1">
    <source>
        <dbReference type="ARBA" id="ARBA00004191"/>
    </source>
</evidence>
<keyword evidence="4" id="KW-0964">Secreted</keyword>
<evidence type="ECO:0000256" key="3">
    <source>
        <dbReference type="ARBA" id="ARBA00022512"/>
    </source>
</evidence>
<comment type="caution">
    <text evidence="13">The sequence shown here is derived from an EMBL/GenBank/DDBJ whole genome shotgun (WGS) entry which is preliminary data.</text>
</comment>
<keyword evidence="8" id="KW-0326">Glycosidase</keyword>
<evidence type="ECO:0000256" key="5">
    <source>
        <dbReference type="ARBA" id="ARBA00022729"/>
    </source>
</evidence>
<evidence type="ECO:0000256" key="11">
    <source>
        <dbReference type="SAM" id="MobiDB-lite"/>
    </source>
</evidence>
<feature type="compositionally biased region" description="Low complexity" evidence="11">
    <location>
        <begin position="121"/>
        <end position="132"/>
    </location>
</feature>
<dbReference type="InterPro" id="IPR051526">
    <property type="entry name" value="Beta-Glucosidase_SUN"/>
</dbReference>
<dbReference type="GO" id="GO:0016798">
    <property type="term" value="F:hydrolase activity, acting on glycosyl bonds"/>
    <property type="evidence" value="ECO:0007669"/>
    <property type="project" value="UniProtKB-KW"/>
</dbReference>
<sequence>MKNLITYTLAATLAAGATAQHHQHHHMHARRHAGSKIEKRSPDVVTEVVVGATETVYELAGKEIDINAAKAGLDGGSLVIVGESNPTYDAPAAPQTPAAQAAKASEHKQEVGAQFYESKTEASTEASAEASADIPKPVYSTPAATKPAATKPKASKPKTGGSSSGFTGTGSGVDKKFESGTISCDTFPSEYGAVALDWLELGGWSGIQYVPDFSLSSKSIFKISTAIKGEGCTPGAMCSYACPAGYQKTQWPSAQGADKESVGGLYCNKDGKLELTRDSYDTLCDAGVGGVSIQNDLDEDVVTCRTDYPGTENMVIPALASAGSSVNICNPAQDKYYVWNGSGTSAQYYVNKKGYSIEDACVWDSPKGKDAGNWSPVVLGVGQAADGNTYISIFQNLPTSHAELDFNIEIKGDVNSKCSYVNGKWSAGGSGCTTTIPKGGKAVIRYF</sequence>
<dbReference type="PANTHER" id="PTHR31316:SF0">
    <property type="entry name" value="SECRETED BETA-GLUCOSIDASE SIM1-RELATED"/>
    <property type="match status" value="1"/>
</dbReference>
<dbReference type="GO" id="GO:0009986">
    <property type="term" value="C:cell surface"/>
    <property type="evidence" value="ECO:0007669"/>
    <property type="project" value="TreeGrafter"/>
</dbReference>
<reference evidence="13" key="1">
    <citation type="submission" date="2013-05" db="EMBL/GenBank/DDBJ databases">
        <title>Draft genome sequences of six wheat associated Fusarium spp. isolates.</title>
        <authorList>
            <person name="Moolhuijzen P.M."/>
            <person name="Manners J.M."/>
            <person name="Wilcox S."/>
            <person name="Bellgard M.I."/>
            <person name="Gardiner D.M."/>
        </authorList>
    </citation>
    <scope>NUCLEOTIDE SEQUENCE</scope>
    <source>
        <strain evidence="13">CS3069</strain>
    </source>
</reference>
<keyword evidence="6" id="KW-0378">Hydrolase</keyword>
<evidence type="ECO:0000256" key="8">
    <source>
        <dbReference type="ARBA" id="ARBA00023295"/>
    </source>
</evidence>
<dbReference type="GO" id="GO:0000272">
    <property type="term" value="P:polysaccharide catabolic process"/>
    <property type="evidence" value="ECO:0007669"/>
    <property type="project" value="UniProtKB-KW"/>
</dbReference>
<dbReference type="Pfam" id="PF03856">
    <property type="entry name" value="SUN"/>
    <property type="match status" value="1"/>
</dbReference>
<keyword evidence="7" id="KW-0119">Carbohydrate metabolism</keyword>
<comment type="subcellular location">
    <subcellularLocation>
        <location evidence="1">Secreted</location>
        <location evidence="1">Cell wall</location>
    </subcellularLocation>
</comment>
<keyword evidence="5 12" id="KW-0732">Signal</keyword>
<feature type="chain" id="PRO_5001860010" evidence="12">
    <location>
        <begin position="20"/>
        <end position="447"/>
    </location>
</feature>
<proteinExistence type="inferred from homology"/>
<feature type="compositionally biased region" description="Low complexity" evidence="11">
    <location>
        <begin position="90"/>
        <end position="103"/>
    </location>
</feature>
<dbReference type="GO" id="GO:0009277">
    <property type="term" value="C:fungal-type cell wall"/>
    <property type="evidence" value="ECO:0007669"/>
    <property type="project" value="TreeGrafter"/>
</dbReference>
<keyword evidence="9" id="KW-0961">Cell wall biogenesis/degradation</keyword>